<dbReference type="OMA" id="EEMHEMW"/>
<feature type="transmembrane region" description="Helical" evidence="1">
    <location>
        <begin position="45"/>
        <end position="64"/>
    </location>
</feature>
<evidence type="ECO:0000313" key="2">
    <source>
        <dbReference type="EMBL" id="OAG15115.1"/>
    </source>
</evidence>
<evidence type="ECO:0000313" key="3">
    <source>
        <dbReference type="Proteomes" id="UP000077248"/>
    </source>
</evidence>
<keyword evidence="1" id="KW-1133">Transmembrane helix</keyword>
<accession>A0A177D632</accession>
<keyword evidence="1" id="KW-0472">Membrane</keyword>
<keyword evidence="3" id="KW-1185">Reference proteome</keyword>
<dbReference type="AlphaFoldDB" id="A0A177D632"/>
<evidence type="ECO:0000256" key="1">
    <source>
        <dbReference type="SAM" id="Phobius"/>
    </source>
</evidence>
<dbReference type="PANTHER" id="PTHR35896:SF3">
    <property type="entry name" value="MAJOR FACILITATOR SUPERFAMILY TRANSPORTER"/>
    <property type="match status" value="1"/>
</dbReference>
<dbReference type="RefSeq" id="XP_018380536.1">
    <property type="nucleotide sequence ID" value="XM_018536575.1"/>
</dbReference>
<sequence>MFRRFFAFLKSSSMGVEAGPAEERVGLTSLSTKYNNDDLKPRRNLILRVAIAVLVTILAVYGAYAAGSQTLATLIRDDASCVCGVTTAEGISQNCKFDEIELCWLRPECIDSELTREFTTASRSDPGGVWLYQTELDGKQRLINGTELSMLIEPGRTIWFTYEQHVAHCVFAWRKQFRQQFTGIVMPTTASDEGHIRHCGEMFMLNASLEERRTKLVYPSEV</sequence>
<dbReference type="KEGG" id="aalt:CC77DRAFT_999883"/>
<dbReference type="PANTHER" id="PTHR35896">
    <property type="entry name" value="IG-LIKE DOMAIN-CONTAINING PROTEIN"/>
    <property type="match status" value="1"/>
</dbReference>
<dbReference type="InterPro" id="IPR053008">
    <property type="entry name" value="Phomopsin_biosynth_assoc"/>
</dbReference>
<proteinExistence type="predicted"/>
<dbReference type="GeneID" id="29122169"/>
<dbReference type="EMBL" id="KV441495">
    <property type="protein sequence ID" value="OAG15115.1"/>
    <property type="molecule type" value="Genomic_DNA"/>
</dbReference>
<name>A0A177D632_ALTAL</name>
<gene>
    <name evidence="2" type="ORF">CC77DRAFT_999883</name>
</gene>
<organism evidence="2 3">
    <name type="scientific">Alternaria alternata</name>
    <name type="common">Alternaria rot fungus</name>
    <name type="synonym">Torula alternata</name>
    <dbReference type="NCBI Taxonomy" id="5599"/>
    <lineage>
        <taxon>Eukaryota</taxon>
        <taxon>Fungi</taxon>
        <taxon>Dikarya</taxon>
        <taxon>Ascomycota</taxon>
        <taxon>Pezizomycotina</taxon>
        <taxon>Dothideomycetes</taxon>
        <taxon>Pleosporomycetidae</taxon>
        <taxon>Pleosporales</taxon>
        <taxon>Pleosporineae</taxon>
        <taxon>Pleosporaceae</taxon>
        <taxon>Alternaria</taxon>
        <taxon>Alternaria sect. Alternaria</taxon>
        <taxon>Alternaria alternata complex</taxon>
    </lineage>
</organism>
<reference evidence="2 3" key="1">
    <citation type="submission" date="2016-05" db="EMBL/GenBank/DDBJ databases">
        <title>Comparative analysis of secretome profiles of manganese(II)-oxidizing ascomycete fungi.</title>
        <authorList>
            <consortium name="DOE Joint Genome Institute"/>
            <person name="Zeiner C.A."/>
            <person name="Purvine S.O."/>
            <person name="Zink E.M."/>
            <person name="Wu S."/>
            <person name="Pasa-Tolic L."/>
            <person name="Chaput D.L."/>
            <person name="Haridas S."/>
            <person name="Grigoriev I.V."/>
            <person name="Santelli C.M."/>
            <person name="Hansel C.M."/>
        </authorList>
    </citation>
    <scope>NUCLEOTIDE SEQUENCE [LARGE SCALE GENOMIC DNA]</scope>
    <source>
        <strain evidence="2 3">SRC1lrK2f</strain>
    </source>
</reference>
<keyword evidence="1" id="KW-0812">Transmembrane</keyword>
<protein>
    <submittedName>
        <fullName evidence="2">Uncharacterized protein</fullName>
    </submittedName>
</protein>
<dbReference type="VEuPathDB" id="FungiDB:CC77DRAFT_999883"/>
<dbReference type="Proteomes" id="UP000077248">
    <property type="component" value="Unassembled WGS sequence"/>
</dbReference>